<dbReference type="WBParaSite" id="SBAD_0000589401-mRNA-1">
    <property type="protein sequence ID" value="SBAD_0000589401-mRNA-1"/>
    <property type="gene ID" value="SBAD_0000589401"/>
</dbReference>
<dbReference type="InterPro" id="IPR011356">
    <property type="entry name" value="Leucine_aapep/pepB"/>
</dbReference>
<accession>A0A183IPX2</accession>
<dbReference type="InterPro" id="IPR000819">
    <property type="entry name" value="Peptidase_M17_C"/>
</dbReference>
<evidence type="ECO:0000259" key="5">
    <source>
        <dbReference type="PROSITE" id="PS00631"/>
    </source>
</evidence>
<dbReference type="SUPFAM" id="SSF53187">
    <property type="entry name" value="Zn-dependent exopeptidases"/>
    <property type="match status" value="1"/>
</dbReference>
<dbReference type="Gene3D" id="3.40.630.10">
    <property type="entry name" value="Zn peptidases"/>
    <property type="match status" value="1"/>
</dbReference>
<dbReference type="Pfam" id="PF00883">
    <property type="entry name" value="Peptidase_M17"/>
    <property type="match status" value="1"/>
</dbReference>
<reference evidence="6 7" key="2">
    <citation type="submission" date="2018-11" db="EMBL/GenBank/DDBJ databases">
        <authorList>
            <consortium name="Pathogen Informatics"/>
        </authorList>
    </citation>
    <scope>NUCLEOTIDE SEQUENCE [LARGE SCALE GENOMIC DNA]</scope>
</reference>
<protein>
    <submittedName>
        <fullName evidence="8">CYTOSOL_AP domain-containing protein</fullName>
    </submittedName>
</protein>
<evidence type="ECO:0000256" key="3">
    <source>
        <dbReference type="ARBA" id="ARBA00022670"/>
    </source>
</evidence>
<evidence type="ECO:0000256" key="2">
    <source>
        <dbReference type="ARBA" id="ARBA00022438"/>
    </source>
</evidence>
<dbReference type="AlphaFoldDB" id="A0A183IPX2"/>
<dbReference type="EMBL" id="UZAM01009156">
    <property type="protein sequence ID" value="VDP07941.1"/>
    <property type="molecule type" value="Genomic_DNA"/>
</dbReference>
<dbReference type="CDD" id="cd00433">
    <property type="entry name" value="Peptidase_M17"/>
    <property type="match status" value="1"/>
</dbReference>
<evidence type="ECO:0000313" key="8">
    <source>
        <dbReference type="WBParaSite" id="SBAD_0000589401-mRNA-1"/>
    </source>
</evidence>
<gene>
    <name evidence="6" type="ORF">SBAD_LOCUS5669</name>
</gene>
<keyword evidence="3" id="KW-0645">Protease</keyword>
<dbReference type="Proteomes" id="UP000270296">
    <property type="component" value="Unassembled WGS sequence"/>
</dbReference>
<dbReference type="GO" id="GO:0005737">
    <property type="term" value="C:cytoplasm"/>
    <property type="evidence" value="ECO:0007669"/>
    <property type="project" value="InterPro"/>
</dbReference>
<evidence type="ECO:0000313" key="7">
    <source>
        <dbReference type="Proteomes" id="UP000270296"/>
    </source>
</evidence>
<evidence type="ECO:0000313" key="6">
    <source>
        <dbReference type="EMBL" id="VDP07941.1"/>
    </source>
</evidence>
<dbReference type="PROSITE" id="PS00631">
    <property type="entry name" value="CYTOSOL_AP"/>
    <property type="match status" value="1"/>
</dbReference>
<name>A0A183IPX2_9BILA</name>
<proteinExistence type="inferred from homology"/>
<dbReference type="PANTHER" id="PTHR11963:SF23">
    <property type="entry name" value="CYTOSOL AMINOPEPTIDASE"/>
    <property type="match status" value="1"/>
</dbReference>
<feature type="domain" description="Cytosol aminopeptidase" evidence="5">
    <location>
        <begin position="208"/>
        <end position="215"/>
    </location>
</feature>
<organism evidence="8">
    <name type="scientific">Soboliphyme baturini</name>
    <dbReference type="NCBI Taxonomy" id="241478"/>
    <lineage>
        <taxon>Eukaryota</taxon>
        <taxon>Metazoa</taxon>
        <taxon>Ecdysozoa</taxon>
        <taxon>Nematoda</taxon>
        <taxon>Enoplea</taxon>
        <taxon>Dorylaimia</taxon>
        <taxon>Dioctophymatida</taxon>
        <taxon>Dioctophymatoidea</taxon>
        <taxon>Soboliphymatidae</taxon>
        <taxon>Soboliphyme</taxon>
    </lineage>
</organism>
<evidence type="ECO:0000256" key="1">
    <source>
        <dbReference type="ARBA" id="ARBA00009528"/>
    </source>
</evidence>
<dbReference type="PRINTS" id="PR00481">
    <property type="entry name" value="LAMNOPPTDASE"/>
</dbReference>
<sequence>MKSDAESRKPKVNAEPFFLNSDPDAQVEQSWKRGVVMASCQNIVRRLSDMPANILTPVRFAAAAKELLQGLDSVEVICHDKAWATQQKMGAFLSVAEGSDQPPMFVEVHLKPSGKTIDGPVVLVGKGVCFDSGGISLKPSRSMDEMRADMAGAALVLSTIYGLAKLQTPLNREVIALMPMVENMPSGKATKPGDIVYSRSGKSIKIDNTDAEGRLILADALSYADDFSPSHVIDLATLTGAIRISLGSAAAGVFTNDDQLWTSLLKASIETGDRVWRLPLFQYFSSALKTSAADFDNISKPAMATMGGSSVAAAFLKEFTKCSSWAHVDIAGVAMGYSELTYLPSGMMG</sequence>
<dbReference type="GO" id="GO:0030145">
    <property type="term" value="F:manganese ion binding"/>
    <property type="evidence" value="ECO:0007669"/>
    <property type="project" value="InterPro"/>
</dbReference>
<dbReference type="OrthoDB" id="412814at2759"/>
<keyword evidence="2" id="KW-0031">Aminopeptidase</keyword>
<dbReference type="GO" id="GO:0006508">
    <property type="term" value="P:proteolysis"/>
    <property type="evidence" value="ECO:0007669"/>
    <property type="project" value="UniProtKB-KW"/>
</dbReference>
<keyword evidence="7" id="KW-1185">Reference proteome</keyword>
<reference evidence="8" key="1">
    <citation type="submission" date="2016-06" db="UniProtKB">
        <authorList>
            <consortium name="WormBaseParasite"/>
        </authorList>
    </citation>
    <scope>IDENTIFICATION</scope>
</reference>
<keyword evidence="4" id="KW-0378">Hydrolase</keyword>
<dbReference type="GO" id="GO:0070006">
    <property type="term" value="F:metalloaminopeptidase activity"/>
    <property type="evidence" value="ECO:0007669"/>
    <property type="project" value="InterPro"/>
</dbReference>
<comment type="similarity">
    <text evidence="1">Belongs to the peptidase M17 family.</text>
</comment>
<evidence type="ECO:0000256" key="4">
    <source>
        <dbReference type="ARBA" id="ARBA00022801"/>
    </source>
</evidence>
<dbReference type="PANTHER" id="PTHR11963">
    <property type="entry name" value="LEUCINE AMINOPEPTIDASE-RELATED"/>
    <property type="match status" value="1"/>
</dbReference>